<accession>A0AAD5I6Q3</accession>
<proteinExistence type="predicted"/>
<dbReference type="AlphaFoldDB" id="A0AAD5I6Q3"/>
<dbReference type="Proteomes" id="UP001064489">
    <property type="component" value="Chromosome 11"/>
</dbReference>
<name>A0AAD5I6Q3_ACENE</name>
<organism evidence="1 2">
    <name type="scientific">Acer negundo</name>
    <name type="common">Box elder</name>
    <dbReference type="NCBI Taxonomy" id="4023"/>
    <lineage>
        <taxon>Eukaryota</taxon>
        <taxon>Viridiplantae</taxon>
        <taxon>Streptophyta</taxon>
        <taxon>Embryophyta</taxon>
        <taxon>Tracheophyta</taxon>
        <taxon>Spermatophyta</taxon>
        <taxon>Magnoliopsida</taxon>
        <taxon>eudicotyledons</taxon>
        <taxon>Gunneridae</taxon>
        <taxon>Pentapetalae</taxon>
        <taxon>rosids</taxon>
        <taxon>malvids</taxon>
        <taxon>Sapindales</taxon>
        <taxon>Sapindaceae</taxon>
        <taxon>Hippocastanoideae</taxon>
        <taxon>Acereae</taxon>
        <taxon>Acer</taxon>
    </lineage>
</organism>
<reference evidence="1" key="2">
    <citation type="submission" date="2023-02" db="EMBL/GenBank/DDBJ databases">
        <authorList>
            <person name="Swenson N.G."/>
            <person name="Wegrzyn J.L."/>
            <person name="Mcevoy S.L."/>
        </authorList>
    </citation>
    <scope>NUCLEOTIDE SEQUENCE</scope>
    <source>
        <strain evidence="1">91603</strain>
        <tissue evidence="1">Leaf</tissue>
    </source>
</reference>
<gene>
    <name evidence="1" type="ORF">LWI28_018607</name>
</gene>
<comment type="caution">
    <text evidence="1">The sequence shown here is derived from an EMBL/GenBank/DDBJ whole genome shotgun (WGS) entry which is preliminary data.</text>
</comment>
<dbReference type="EMBL" id="JAJSOW010000108">
    <property type="protein sequence ID" value="KAI9153927.1"/>
    <property type="molecule type" value="Genomic_DNA"/>
</dbReference>
<keyword evidence="2" id="KW-1185">Reference proteome</keyword>
<protein>
    <submittedName>
        <fullName evidence="1">Uncharacterized protein</fullName>
    </submittedName>
</protein>
<sequence>MDIWGIEIKTRCAYQPEDLELVITYLHEMGTFVDINGIYSDTFETREIRAGTGDWRLEKHHHHSLTYFAFLLAVSTSFNRPALSYFCLVF</sequence>
<reference evidence="1" key="1">
    <citation type="journal article" date="2022" name="Plant J.">
        <title>Strategies of tolerance reflected in two North American maple genomes.</title>
        <authorList>
            <person name="McEvoy S.L."/>
            <person name="Sezen U.U."/>
            <person name="Trouern-Trend A."/>
            <person name="McMahon S.M."/>
            <person name="Schaberg P.G."/>
            <person name="Yang J."/>
            <person name="Wegrzyn J.L."/>
            <person name="Swenson N.G."/>
        </authorList>
    </citation>
    <scope>NUCLEOTIDE SEQUENCE</scope>
    <source>
        <strain evidence="1">91603</strain>
    </source>
</reference>
<evidence type="ECO:0000313" key="1">
    <source>
        <dbReference type="EMBL" id="KAI9153927.1"/>
    </source>
</evidence>
<evidence type="ECO:0000313" key="2">
    <source>
        <dbReference type="Proteomes" id="UP001064489"/>
    </source>
</evidence>